<sequence length="221" mass="24841">MGITRTEIENLIKSMMPSTQTQSISSQPSQSHYRPQLSGTSQIDPNTKAIKQFVEIMKWSKKTLDKEPGPTEKKADKIHIDCFLDEVLENMSDDPDSSGFHDNVDPIEDIRRQMEDLHINQTKIAKAIKKISSKPKSSRHKTKLKSRTKKKKTSKHINAHIISDELSSDSSNSKNSMTSSENELETNTLAHSESDSSETSSKSSSSESDLEEYEVNATKKK</sequence>
<feature type="region of interest" description="Disordered" evidence="1">
    <location>
        <begin position="128"/>
        <end position="221"/>
    </location>
</feature>
<dbReference type="AlphaFoldDB" id="A0A8H3XIZ9"/>
<keyword evidence="3" id="KW-1185">Reference proteome</keyword>
<dbReference type="EMBL" id="WTPW01000978">
    <property type="protein sequence ID" value="KAF0465102.1"/>
    <property type="molecule type" value="Genomic_DNA"/>
</dbReference>
<feature type="compositionally biased region" description="Basic residues" evidence="1">
    <location>
        <begin position="128"/>
        <end position="158"/>
    </location>
</feature>
<evidence type="ECO:0000313" key="2">
    <source>
        <dbReference type="EMBL" id="KAF0465102.1"/>
    </source>
</evidence>
<name>A0A8H3XIZ9_GIGMA</name>
<feature type="region of interest" description="Disordered" evidence="1">
    <location>
        <begin position="14"/>
        <end position="46"/>
    </location>
</feature>
<evidence type="ECO:0000256" key="1">
    <source>
        <dbReference type="SAM" id="MobiDB-lite"/>
    </source>
</evidence>
<organism evidence="2 3">
    <name type="scientific">Gigaspora margarita</name>
    <dbReference type="NCBI Taxonomy" id="4874"/>
    <lineage>
        <taxon>Eukaryota</taxon>
        <taxon>Fungi</taxon>
        <taxon>Fungi incertae sedis</taxon>
        <taxon>Mucoromycota</taxon>
        <taxon>Glomeromycotina</taxon>
        <taxon>Glomeromycetes</taxon>
        <taxon>Diversisporales</taxon>
        <taxon>Gigasporaceae</taxon>
        <taxon>Gigaspora</taxon>
    </lineage>
</organism>
<dbReference type="Proteomes" id="UP000439903">
    <property type="component" value="Unassembled WGS sequence"/>
</dbReference>
<accession>A0A8H3XIZ9</accession>
<proteinExistence type="predicted"/>
<feature type="compositionally biased region" description="Low complexity" evidence="1">
    <location>
        <begin position="14"/>
        <end position="31"/>
    </location>
</feature>
<comment type="caution">
    <text evidence="2">The sequence shown here is derived from an EMBL/GenBank/DDBJ whole genome shotgun (WGS) entry which is preliminary data.</text>
</comment>
<feature type="compositionally biased region" description="Low complexity" evidence="1">
    <location>
        <begin position="197"/>
        <end position="207"/>
    </location>
</feature>
<evidence type="ECO:0000313" key="3">
    <source>
        <dbReference type="Proteomes" id="UP000439903"/>
    </source>
</evidence>
<feature type="compositionally biased region" description="Low complexity" evidence="1">
    <location>
        <begin position="164"/>
        <end position="181"/>
    </location>
</feature>
<gene>
    <name evidence="2" type="ORF">F8M41_026325</name>
</gene>
<reference evidence="2 3" key="1">
    <citation type="journal article" date="2019" name="Environ. Microbiol.">
        <title>At the nexus of three kingdoms: the genome of the mycorrhizal fungus Gigaspora margarita provides insights into plant, endobacterial and fungal interactions.</title>
        <authorList>
            <person name="Venice F."/>
            <person name="Ghignone S."/>
            <person name="Salvioli di Fossalunga A."/>
            <person name="Amselem J."/>
            <person name="Novero M."/>
            <person name="Xianan X."/>
            <person name="Sedzielewska Toro K."/>
            <person name="Morin E."/>
            <person name="Lipzen A."/>
            <person name="Grigoriev I.V."/>
            <person name="Henrissat B."/>
            <person name="Martin F.M."/>
            <person name="Bonfante P."/>
        </authorList>
    </citation>
    <scope>NUCLEOTIDE SEQUENCE [LARGE SCALE GENOMIC DNA]</scope>
    <source>
        <strain evidence="2 3">BEG34</strain>
    </source>
</reference>
<protein>
    <submittedName>
        <fullName evidence="2">Uncharacterized protein</fullName>
    </submittedName>
</protein>